<protein>
    <submittedName>
        <fullName evidence="3">NAD(P)-dependent dehydrogenase (Short-subunit alcohol dehydrogenase family)</fullName>
    </submittedName>
</protein>
<gene>
    <name evidence="3" type="ORF">GGR27_003445</name>
</gene>
<dbReference type="Pfam" id="PF00106">
    <property type="entry name" value="adh_short"/>
    <property type="match status" value="1"/>
</dbReference>
<keyword evidence="4" id="KW-1185">Reference proteome</keyword>
<dbReference type="Proteomes" id="UP000770785">
    <property type="component" value="Unassembled WGS sequence"/>
</dbReference>
<dbReference type="InterPro" id="IPR002347">
    <property type="entry name" value="SDR_fam"/>
</dbReference>
<dbReference type="PRINTS" id="PR00081">
    <property type="entry name" value="GDHRDH"/>
</dbReference>
<dbReference type="InterPro" id="IPR020904">
    <property type="entry name" value="Sc_DH/Rdtase_CS"/>
</dbReference>
<accession>A0ABX0XF19</accession>
<sequence>MKHILITGATRGIGRSCAELFADHGWRVTAVARSTDDLAELAAVIGADTIVADLSTEAGVALVPVADYDVVLLNAAAYSPGPLLGTEDDIFARLYPLNVLGNHRLARRLLPNLIARDAGHLVVIGSTGTDNWKDHMTAYVATKYALRGLFLGWRAELARTRVPCTLVAPGATLTSSWVGEAPPGNILLPETVAGEVFRVVAERIEGRVTLP</sequence>
<dbReference type="CDD" id="cd05233">
    <property type="entry name" value="SDR_c"/>
    <property type="match status" value="1"/>
</dbReference>
<dbReference type="RefSeq" id="WP_168039482.1">
    <property type="nucleotide sequence ID" value="NZ_JAATJH010000007.1"/>
</dbReference>
<reference evidence="3 4" key="1">
    <citation type="submission" date="2020-03" db="EMBL/GenBank/DDBJ databases">
        <title>Genomic Encyclopedia of Type Strains, Phase IV (KMG-IV): sequencing the most valuable type-strain genomes for metagenomic binning, comparative biology and taxonomic classification.</title>
        <authorList>
            <person name="Goeker M."/>
        </authorList>
    </citation>
    <scope>NUCLEOTIDE SEQUENCE [LARGE SCALE GENOMIC DNA]</scope>
    <source>
        <strain evidence="3 4">DSM 105096</strain>
    </source>
</reference>
<name>A0ABX0XF19_9BACT</name>
<proteinExistence type="inferred from homology"/>
<comment type="caution">
    <text evidence="3">The sequence shown here is derived from an EMBL/GenBank/DDBJ whole genome shotgun (WGS) entry which is preliminary data.</text>
</comment>
<dbReference type="SUPFAM" id="SSF51735">
    <property type="entry name" value="NAD(P)-binding Rossmann-fold domains"/>
    <property type="match status" value="1"/>
</dbReference>
<dbReference type="EMBL" id="JAATJH010000007">
    <property type="protein sequence ID" value="NJC27926.1"/>
    <property type="molecule type" value="Genomic_DNA"/>
</dbReference>
<dbReference type="InterPro" id="IPR036291">
    <property type="entry name" value="NAD(P)-bd_dom_sf"/>
</dbReference>
<keyword evidence="2" id="KW-0560">Oxidoreductase</keyword>
<evidence type="ECO:0000256" key="1">
    <source>
        <dbReference type="ARBA" id="ARBA00006484"/>
    </source>
</evidence>
<dbReference type="Gene3D" id="3.40.50.720">
    <property type="entry name" value="NAD(P)-binding Rossmann-like Domain"/>
    <property type="match status" value="1"/>
</dbReference>
<comment type="similarity">
    <text evidence="1">Belongs to the short-chain dehydrogenases/reductases (SDR) family.</text>
</comment>
<evidence type="ECO:0000313" key="4">
    <source>
        <dbReference type="Proteomes" id="UP000770785"/>
    </source>
</evidence>
<evidence type="ECO:0000313" key="3">
    <source>
        <dbReference type="EMBL" id="NJC27926.1"/>
    </source>
</evidence>
<dbReference type="PROSITE" id="PS00061">
    <property type="entry name" value="ADH_SHORT"/>
    <property type="match status" value="1"/>
</dbReference>
<dbReference type="PANTHER" id="PTHR44196">
    <property type="entry name" value="DEHYDROGENASE/REDUCTASE SDR FAMILY MEMBER 7B"/>
    <property type="match status" value="1"/>
</dbReference>
<organism evidence="3 4">
    <name type="scientific">Neolewinella antarctica</name>
    <dbReference type="NCBI Taxonomy" id="442734"/>
    <lineage>
        <taxon>Bacteria</taxon>
        <taxon>Pseudomonadati</taxon>
        <taxon>Bacteroidota</taxon>
        <taxon>Saprospiria</taxon>
        <taxon>Saprospirales</taxon>
        <taxon>Lewinellaceae</taxon>
        <taxon>Neolewinella</taxon>
    </lineage>
</organism>
<dbReference type="PANTHER" id="PTHR44196:SF1">
    <property type="entry name" value="DEHYDROGENASE_REDUCTASE SDR FAMILY MEMBER 7B"/>
    <property type="match status" value="1"/>
</dbReference>
<evidence type="ECO:0000256" key="2">
    <source>
        <dbReference type="ARBA" id="ARBA00023002"/>
    </source>
</evidence>